<feature type="compositionally biased region" description="Pro residues" evidence="3">
    <location>
        <begin position="8"/>
        <end position="26"/>
    </location>
</feature>
<evidence type="ECO:0000256" key="3">
    <source>
        <dbReference type="SAM" id="MobiDB-lite"/>
    </source>
</evidence>
<feature type="coiled-coil region" evidence="2">
    <location>
        <begin position="262"/>
        <end position="293"/>
    </location>
</feature>
<feature type="domain" description="Septin-type G" evidence="4">
    <location>
        <begin position="145"/>
        <end position="194"/>
    </location>
</feature>
<keyword evidence="1" id="KW-0547">Nucleotide-binding</keyword>
<comment type="caution">
    <text evidence="5">The sequence shown here is derived from an EMBL/GenBank/DDBJ whole genome shotgun (WGS) entry which is preliminary data.</text>
</comment>
<feature type="non-terminal residue" evidence="5">
    <location>
        <position position="308"/>
    </location>
</feature>
<evidence type="ECO:0000313" key="6">
    <source>
        <dbReference type="Proteomes" id="UP000663874"/>
    </source>
</evidence>
<sequence>TRLQPLHQPVPQPLHQPVPQPLRQPVPQPLQSILLLHLPQPLHQPVPQPLRQPVPQPLHQPVPQPLHQPILQPLHQPVPQPLHQPVPQPLHQPILQQQRRRRQLLYQKDFVREPIMDADFFCSFYDNQTKNWNDSGCSRPIYNAVWDRHELEDEVHSDFIALRSMLIRTNLNDLRDVTHNIHYENYRYKKLSSFHGNDTKNGKTLQTPSVNKNFLSQIEDERIETETRLEKMSRDMEAVYQSKVTEKLQKLDESKQNVLKTQETYRLNIQQEEERIQLKREEFERARREWEESLAKTGFVADQIGSLT</sequence>
<keyword evidence="2" id="KW-0175">Coiled coil</keyword>
<evidence type="ECO:0000259" key="4">
    <source>
        <dbReference type="Pfam" id="PF00735"/>
    </source>
</evidence>
<gene>
    <name evidence="5" type="ORF">FNK824_LOCUS17534</name>
</gene>
<dbReference type="InterPro" id="IPR030379">
    <property type="entry name" value="G_SEPTIN_dom"/>
</dbReference>
<feature type="region of interest" description="Disordered" evidence="3">
    <location>
        <begin position="1"/>
        <end position="26"/>
    </location>
</feature>
<dbReference type="Proteomes" id="UP000663874">
    <property type="component" value="Unassembled WGS sequence"/>
</dbReference>
<proteinExistence type="inferred from homology"/>
<dbReference type="EMBL" id="CAJOBE010002798">
    <property type="protein sequence ID" value="CAF3844162.1"/>
    <property type="molecule type" value="Genomic_DNA"/>
</dbReference>
<dbReference type="AlphaFoldDB" id="A0A819E4D1"/>
<organism evidence="5 6">
    <name type="scientific">Rotaria sordida</name>
    <dbReference type="NCBI Taxonomy" id="392033"/>
    <lineage>
        <taxon>Eukaryota</taxon>
        <taxon>Metazoa</taxon>
        <taxon>Spiralia</taxon>
        <taxon>Gnathifera</taxon>
        <taxon>Rotifera</taxon>
        <taxon>Eurotatoria</taxon>
        <taxon>Bdelloidea</taxon>
        <taxon>Philodinida</taxon>
        <taxon>Philodinidae</taxon>
        <taxon>Rotaria</taxon>
    </lineage>
</organism>
<comment type="similarity">
    <text evidence="1">Belongs to the TRAFAC class TrmE-Era-EngA-EngB-Septin-like GTPase superfamily. Septin GTPase family.</text>
</comment>
<reference evidence="5" key="1">
    <citation type="submission" date="2021-02" db="EMBL/GenBank/DDBJ databases">
        <authorList>
            <person name="Nowell W R."/>
        </authorList>
    </citation>
    <scope>NUCLEOTIDE SEQUENCE</scope>
</reference>
<protein>
    <recommendedName>
        <fullName evidence="4">Septin-type G domain-containing protein</fullName>
    </recommendedName>
</protein>
<keyword evidence="1" id="KW-0342">GTP-binding</keyword>
<dbReference type="Pfam" id="PF00735">
    <property type="entry name" value="Septin"/>
    <property type="match status" value="1"/>
</dbReference>
<name>A0A819E4D1_9BILA</name>
<evidence type="ECO:0000256" key="2">
    <source>
        <dbReference type="SAM" id="Coils"/>
    </source>
</evidence>
<dbReference type="InterPro" id="IPR027417">
    <property type="entry name" value="P-loop_NTPase"/>
</dbReference>
<dbReference type="Gene3D" id="3.40.50.300">
    <property type="entry name" value="P-loop containing nucleotide triphosphate hydrolases"/>
    <property type="match status" value="1"/>
</dbReference>
<accession>A0A819E4D1</accession>
<dbReference type="PANTHER" id="PTHR18884">
    <property type="entry name" value="SEPTIN"/>
    <property type="match status" value="1"/>
</dbReference>
<dbReference type="GO" id="GO:0005525">
    <property type="term" value="F:GTP binding"/>
    <property type="evidence" value="ECO:0007669"/>
    <property type="project" value="UniProtKB-KW"/>
</dbReference>
<evidence type="ECO:0000313" key="5">
    <source>
        <dbReference type="EMBL" id="CAF3844162.1"/>
    </source>
</evidence>
<evidence type="ECO:0000256" key="1">
    <source>
        <dbReference type="RuleBase" id="RU004560"/>
    </source>
</evidence>